<reference evidence="11" key="1">
    <citation type="journal article" date="2019" name="Int. J. Syst. Evol. Microbiol.">
        <title>The Global Catalogue of Microorganisms (GCM) 10K type strain sequencing project: providing services to taxonomists for standard genome sequencing and annotation.</title>
        <authorList>
            <consortium name="The Broad Institute Genomics Platform"/>
            <consortium name="The Broad Institute Genome Sequencing Center for Infectious Disease"/>
            <person name="Wu L."/>
            <person name="Ma J."/>
        </authorList>
    </citation>
    <scope>NUCLEOTIDE SEQUENCE [LARGE SCALE GENOMIC DNA]</scope>
    <source>
        <strain evidence="11">CGMCC 1.16306</strain>
    </source>
</reference>
<protein>
    <submittedName>
        <fullName evidence="10">LTA synthase family protein</fullName>
        <ecNumber evidence="10">2.7.8.-</ecNumber>
    </submittedName>
</protein>
<dbReference type="PANTHER" id="PTHR47371:SF1">
    <property type="entry name" value="LIPOTEICHOIC ACID SYNTHASE-LIKE YQGS"/>
    <property type="match status" value="1"/>
</dbReference>
<evidence type="ECO:0000256" key="6">
    <source>
        <dbReference type="ARBA" id="ARBA00023136"/>
    </source>
</evidence>
<dbReference type="SUPFAM" id="SSF53649">
    <property type="entry name" value="Alkaline phosphatase-like"/>
    <property type="match status" value="1"/>
</dbReference>
<evidence type="ECO:0000256" key="5">
    <source>
        <dbReference type="ARBA" id="ARBA00022989"/>
    </source>
</evidence>
<keyword evidence="5 8" id="KW-1133">Transmembrane helix</keyword>
<comment type="subcellular location">
    <subcellularLocation>
        <location evidence="1">Cell membrane</location>
        <topology evidence="1">Multi-pass membrane protein</topology>
    </subcellularLocation>
</comment>
<feature type="transmembrane region" description="Helical" evidence="8">
    <location>
        <begin position="49"/>
        <end position="69"/>
    </location>
</feature>
<keyword evidence="11" id="KW-1185">Reference proteome</keyword>
<keyword evidence="6 7" id="KW-0472">Membrane</keyword>
<dbReference type="InterPro" id="IPR050448">
    <property type="entry name" value="OpgB/LTA_synthase_biosynth"/>
</dbReference>
<evidence type="ECO:0000259" key="9">
    <source>
        <dbReference type="Pfam" id="PF00884"/>
    </source>
</evidence>
<comment type="caution">
    <text evidence="10">The sequence shown here is derived from an EMBL/GenBank/DDBJ whole genome shotgun (WGS) entry which is preliminary data.</text>
</comment>
<feature type="domain" description="Sulfatase N-terminal" evidence="9">
    <location>
        <begin position="224"/>
        <end position="516"/>
    </location>
</feature>
<comment type="similarity">
    <text evidence="2 7">Belongs to the LTA synthase family.</text>
</comment>
<dbReference type="GO" id="GO:0016740">
    <property type="term" value="F:transferase activity"/>
    <property type="evidence" value="ECO:0007669"/>
    <property type="project" value="UniProtKB-KW"/>
</dbReference>
<evidence type="ECO:0000256" key="2">
    <source>
        <dbReference type="ARBA" id="ARBA00009983"/>
    </source>
</evidence>
<feature type="transmembrane region" description="Helical" evidence="8">
    <location>
        <begin position="131"/>
        <end position="150"/>
    </location>
</feature>
<dbReference type="PIRSF" id="PIRSF005091">
    <property type="entry name" value="Mmb_sulf_HI1246"/>
    <property type="match status" value="1"/>
</dbReference>
<dbReference type="Gene3D" id="3.30.1120.170">
    <property type="match status" value="1"/>
</dbReference>
<evidence type="ECO:0000256" key="4">
    <source>
        <dbReference type="ARBA" id="ARBA00022692"/>
    </source>
</evidence>
<keyword evidence="4 8" id="KW-0812">Transmembrane</keyword>
<dbReference type="CDD" id="cd16015">
    <property type="entry name" value="LTA_synthase"/>
    <property type="match status" value="1"/>
</dbReference>
<proteinExistence type="inferred from homology"/>
<evidence type="ECO:0000256" key="1">
    <source>
        <dbReference type="ARBA" id="ARBA00004651"/>
    </source>
</evidence>
<organism evidence="10 11">
    <name type="scientific">Camelliibacillus cellulosilyticus</name>
    <dbReference type="NCBI Taxonomy" id="2174486"/>
    <lineage>
        <taxon>Bacteria</taxon>
        <taxon>Bacillati</taxon>
        <taxon>Bacillota</taxon>
        <taxon>Bacilli</taxon>
        <taxon>Bacillales</taxon>
        <taxon>Sporolactobacillaceae</taxon>
        <taxon>Camelliibacillus</taxon>
    </lineage>
</organism>
<evidence type="ECO:0000256" key="7">
    <source>
        <dbReference type="PIRNR" id="PIRNR005091"/>
    </source>
</evidence>
<name>A0ABV9GLK4_9BACL</name>
<dbReference type="Proteomes" id="UP001596022">
    <property type="component" value="Unassembled WGS sequence"/>
</dbReference>
<keyword evidence="3 7" id="KW-1003">Cell membrane</keyword>
<feature type="transmembrane region" description="Helical" evidence="8">
    <location>
        <begin position="20"/>
        <end position="42"/>
    </location>
</feature>
<dbReference type="Gene3D" id="3.40.720.10">
    <property type="entry name" value="Alkaline Phosphatase, subunit A"/>
    <property type="match status" value="1"/>
</dbReference>
<gene>
    <name evidence="10" type="ORF">ACFO4N_02280</name>
</gene>
<dbReference type="InterPro" id="IPR012160">
    <property type="entry name" value="LtaS-like"/>
</dbReference>
<accession>A0ABV9GLK4</accession>
<dbReference type="EC" id="2.7.8.-" evidence="10"/>
<dbReference type="EMBL" id="JBHSFW010000001">
    <property type="protein sequence ID" value="MFC4617555.1"/>
    <property type="molecule type" value="Genomic_DNA"/>
</dbReference>
<dbReference type="PANTHER" id="PTHR47371">
    <property type="entry name" value="LIPOTEICHOIC ACID SYNTHASE"/>
    <property type="match status" value="1"/>
</dbReference>
<feature type="transmembrane region" description="Helical" evidence="8">
    <location>
        <begin position="103"/>
        <end position="119"/>
    </location>
</feature>
<sequence length="603" mass="69521">MKSYIAFKTEFHLDIENHIQGFILFISPISSILFFFGFSLLFRDRLHRVAIILIDGCLTIILYANVLYYRFFDDFITLPDVMQFKNFGQLGGSTMVLIAPHDAIYWIDLLLLITLAVVLRKWTVPLPKKWTTVSLLGFSILIFLFNLSLAESQRSQLLTRMFDRAKVVKLLGLYNYHIYDVILNIRSSSQKALADSSDAVKVETYIKTRGLPPNSRYFGAAKRKNVILVSLESTQSFLNNYKIDGQEVTPFLNSLTKDVFYFDRFYHNTGQGKTSDAEFLIDNSLYPLPRGAVFTTHAHNRYFALPAILHNYGYTSVVFHGNQKSFWNRDIMYKTLSYDRFFAEDVFRVDETNTINYGLKDKSFFEQAVPMLQQIQQPFYAKFILLTNHFPFILGPGDETIAPAKTKDRIVNRYFQTARYEDEALQQFFEQLKAAGLYENSVIILYGDHYGISENHDEAMAEILGVKKLTPFMHYQLQKVPLFIHIPGYDGKASQVMHTIGGEIDLKPTILHLLGIPTDNDIAFGSDLFLNGRNDFTIERDGSFISDQYLFAKPEQICYKQPDGRIVDRRLCMPGEERAAKDLKLSDKVIYGDLLRFINNKKK</sequence>
<dbReference type="InterPro" id="IPR017850">
    <property type="entry name" value="Alkaline_phosphatase_core_sf"/>
</dbReference>
<evidence type="ECO:0000313" key="11">
    <source>
        <dbReference type="Proteomes" id="UP001596022"/>
    </source>
</evidence>
<evidence type="ECO:0000256" key="3">
    <source>
        <dbReference type="ARBA" id="ARBA00022475"/>
    </source>
</evidence>
<dbReference type="InterPro" id="IPR000917">
    <property type="entry name" value="Sulfatase_N"/>
</dbReference>
<evidence type="ECO:0000256" key="8">
    <source>
        <dbReference type="SAM" id="Phobius"/>
    </source>
</evidence>
<keyword evidence="10" id="KW-0808">Transferase</keyword>
<evidence type="ECO:0000313" key="10">
    <source>
        <dbReference type="EMBL" id="MFC4617555.1"/>
    </source>
</evidence>
<dbReference type="Pfam" id="PF00884">
    <property type="entry name" value="Sulfatase"/>
    <property type="match status" value="1"/>
</dbReference>